<dbReference type="Proteomes" id="UP000275078">
    <property type="component" value="Unassembled WGS sequence"/>
</dbReference>
<accession>A0A3N4I605</accession>
<dbReference type="AlphaFoldDB" id="A0A3N4I605"/>
<sequence>MVILNLLVPEPFREILTIVLAHKGSGSAKAKNPANAASARSGVAKRAPSAAPLNPSTGKFGTTRGTGGTGTGNSNKRSFQIDLTSERTTQAEQSAGASDNIAARGSRDNGIDGTTAADGRDDHAQEQDPKLYRGGFNHGTSVIGPIAGAKNLGKAKYRPVCFYREEDHSGTYFCLYSSNDNDLSCIERKPELNPGAENAVEVDIMMFESFIGGWGPVACFVGTNELFAYIADKHDTIRGLLSGCHRLKGTLAWDLVEYLGTGTAACGRVMVQSIWCPGSLLPGETNSSATQRYQDNSIISPDQQVVGGRRS</sequence>
<gene>
    <name evidence="2" type="ORF">BJ508DRAFT_327601</name>
</gene>
<organism evidence="2 3">
    <name type="scientific">Ascobolus immersus RN42</name>
    <dbReference type="NCBI Taxonomy" id="1160509"/>
    <lineage>
        <taxon>Eukaryota</taxon>
        <taxon>Fungi</taxon>
        <taxon>Dikarya</taxon>
        <taxon>Ascomycota</taxon>
        <taxon>Pezizomycotina</taxon>
        <taxon>Pezizomycetes</taxon>
        <taxon>Pezizales</taxon>
        <taxon>Ascobolaceae</taxon>
        <taxon>Ascobolus</taxon>
    </lineage>
</organism>
<evidence type="ECO:0000313" key="3">
    <source>
        <dbReference type="Proteomes" id="UP000275078"/>
    </source>
</evidence>
<feature type="compositionally biased region" description="Basic and acidic residues" evidence="1">
    <location>
        <begin position="118"/>
        <end position="131"/>
    </location>
</feature>
<evidence type="ECO:0000313" key="2">
    <source>
        <dbReference type="EMBL" id="RPA80108.1"/>
    </source>
</evidence>
<feature type="compositionally biased region" description="Polar residues" evidence="1">
    <location>
        <begin position="73"/>
        <end position="97"/>
    </location>
</feature>
<keyword evidence="3" id="KW-1185">Reference proteome</keyword>
<proteinExistence type="predicted"/>
<evidence type="ECO:0000256" key="1">
    <source>
        <dbReference type="SAM" id="MobiDB-lite"/>
    </source>
</evidence>
<feature type="compositionally biased region" description="Low complexity" evidence="1">
    <location>
        <begin position="27"/>
        <end position="39"/>
    </location>
</feature>
<reference evidence="2 3" key="1">
    <citation type="journal article" date="2018" name="Nat. Ecol. Evol.">
        <title>Pezizomycetes genomes reveal the molecular basis of ectomycorrhizal truffle lifestyle.</title>
        <authorList>
            <person name="Murat C."/>
            <person name="Payen T."/>
            <person name="Noel B."/>
            <person name="Kuo A."/>
            <person name="Morin E."/>
            <person name="Chen J."/>
            <person name="Kohler A."/>
            <person name="Krizsan K."/>
            <person name="Balestrini R."/>
            <person name="Da Silva C."/>
            <person name="Montanini B."/>
            <person name="Hainaut M."/>
            <person name="Levati E."/>
            <person name="Barry K.W."/>
            <person name="Belfiori B."/>
            <person name="Cichocki N."/>
            <person name="Clum A."/>
            <person name="Dockter R.B."/>
            <person name="Fauchery L."/>
            <person name="Guy J."/>
            <person name="Iotti M."/>
            <person name="Le Tacon F."/>
            <person name="Lindquist E.A."/>
            <person name="Lipzen A."/>
            <person name="Malagnac F."/>
            <person name="Mello A."/>
            <person name="Molinier V."/>
            <person name="Miyauchi S."/>
            <person name="Poulain J."/>
            <person name="Riccioni C."/>
            <person name="Rubini A."/>
            <person name="Sitrit Y."/>
            <person name="Splivallo R."/>
            <person name="Traeger S."/>
            <person name="Wang M."/>
            <person name="Zifcakova L."/>
            <person name="Wipf D."/>
            <person name="Zambonelli A."/>
            <person name="Paolocci F."/>
            <person name="Nowrousian M."/>
            <person name="Ottonello S."/>
            <person name="Baldrian P."/>
            <person name="Spatafora J.W."/>
            <person name="Henrissat B."/>
            <person name="Nagy L.G."/>
            <person name="Aury J.M."/>
            <person name="Wincker P."/>
            <person name="Grigoriev I.V."/>
            <person name="Bonfante P."/>
            <person name="Martin F.M."/>
        </authorList>
    </citation>
    <scope>NUCLEOTIDE SEQUENCE [LARGE SCALE GENOMIC DNA]</scope>
    <source>
        <strain evidence="2 3">RN42</strain>
    </source>
</reference>
<feature type="region of interest" description="Disordered" evidence="1">
    <location>
        <begin position="24"/>
        <end position="135"/>
    </location>
</feature>
<name>A0A3N4I605_ASCIM</name>
<protein>
    <submittedName>
        <fullName evidence="2">Uncharacterized protein</fullName>
    </submittedName>
</protein>
<dbReference type="EMBL" id="ML119691">
    <property type="protein sequence ID" value="RPA80108.1"/>
    <property type="molecule type" value="Genomic_DNA"/>
</dbReference>